<protein>
    <submittedName>
        <fullName evidence="2">Uncharacterized protein</fullName>
    </submittedName>
</protein>
<reference evidence="2 3" key="1">
    <citation type="journal article" date="2009" name="Stand. Genomic Sci.">
        <title>Complete genome sequence of Pirellula staleyi type strain (ATCC 27377).</title>
        <authorList>
            <person name="Clum A."/>
            <person name="Tindall B.J."/>
            <person name="Sikorski J."/>
            <person name="Ivanova N."/>
            <person name="Mavrommatis K."/>
            <person name="Lucas S."/>
            <person name="Glavina del Rio T."/>
            <person name="Nolan M."/>
            <person name="Chen F."/>
            <person name="Tice H."/>
            <person name="Pitluck S."/>
            <person name="Cheng J.F."/>
            <person name="Chertkov O."/>
            <person name="Brettin T."/>
            <person name="Han C."/>
            <person name="Detter J.C."/>
            <person name="Kuske C."/>
            <person name="Bruce D."/>
            <person name="Goodwin L."/>
            <person name="Ovchinikova G."/>
            <person name="Pati A."/>
            <person name="Mikhailova N."/>
            <person name="Chen A."/>
            <person name="Palaniappan K."/>
            <person name="Land M."/>
            <person name="Hauser L."/>
            <person name="Chang Y.J."/>
            <person name="Jeffries C.D."/>
            <person name="Chain P."/>
            <person name="Rohde M."/>
            <person name="Goker M."/>
            <person name="Bristow J."/>
            <person name="Eisen J.A."/>
            <person name="Markowitz V."/>
            <person name="Hugenholtz P."/>
            <person name="Kyrpides N.C."/>
            <person name="Klenk H.P."/>
            <person name="Lapidus A."/>
        </authorList>
    </citation>
    <scope>NUCLEOTIDE SEQUENCE [LARGE SCALE GENOMIC DNA]</scope>
    <source>
        <strain evidence="3">ATCC 27377 / DSM 6068 / ICPB 4128</strain>
    </source>
</reference>
<keyword evidence="1" id="KW-0812">Transmembrane</keyword>
<evidence type="ECO:0000313" key="2">
    <source>
        <dbReference type="EMBL" id="ADB17764.1"/>
    </source>
</evidence>
<proteinExistence type="predicted"/>
<evidence type="ECO:0000313" key="3">
    <source>
        <dbReference type="Proteomes" id="UP000001887"/>
    </source>
</evidence>
<feature type="transmembrane region" description="Helical" evidence="1">
    <location>
        <begin position="15"/>
        <end position="32"/>
    </location>
</feature>
<dbReference type="Proteomes" id="UP000001887">
    <property type="component" value="Chromosome"/>
</dbReference>
<keyword evidence="3" id="KW-1185">Reference proteome</keyword>
<feature type="transmembrane region" description="Helical" evidence="1">
    <location>
        <begin position="76"/>
        <end position="106"/>
    </location>
</feature>
<gene>
    <name evidence="2" type="ordered locus">Psta_3100</name>
</gene>
<dbReference type="AlphaFoldDB" id="D2QWG1"/>
<dbReference type="OrthoDB" id="291659at2"/>
<name>D2QWG1_PIRSD</name>
<evidence type="ECO:0000256" key="1">
    <source>
        <dbReference type="SAM" id="Phobius"/>
    </source>
</evidence>
<dbReference type="EMBL" id="CP001848">
    <property type="protein sequence ID" value="ADB17764.1"/>
    <property type="molecule type" value="Genomic_DNA"/>
</dbReference>
<dbReference type="STRING" id="530564.Psta_3100"/>
<organism evidence="2 3">
    <name type="scientific">Pirellula staleyi (strain ATCC 27377 / DSM 6068 / ICPB 4128)</name>
    <name type="common">Pirella staleyi</name>
    <dbReference type="NCBI Taxonomy" id="530564"/>
    <lineage>
        <taxon>Bacteria</taxon>
        <taxon>Pseudomonadati</taxon>
        <taxon>Planctomycetota</taxon>
        <taxon>Planctomycetia</taxon>
        <taxon>Pirellulales</taxon>
        <taxon>Pirellulaceae</taxon>
        <taxon>Pirellula</taxon>
    </lineage>
</organism>
<sequence length="142" mass="16279" precursor="true">MRWRDAWDIPTSSKLRTFGWLLVTALLIAMAARVMRASVLSSSAIPMLIVLGAAIPIVSLIAIYRPGWLAPIYRIWMIAVFPIGFIIHWGLWLAVFWCLVVPLGVVQRLLGRDRLRQADKDSATLWKPDAQPRAARHFWRQY</sequence>
<keyword evidence="1" id="KW-1133">Transmembrane helix</keyword>
<dbReference type="HOGENOM" id="CLU_1814027_0_0_0"/>
<accession>D2QWG1</accession>
<feature type="transmembrane region" description="Helical" evidence="1">
    <location>
        <begin position="44"/>
        <end position="64"/>
    </location>
</feature>
<dbReference type="KEGG" id="psl:Psta_3100"/>
<keyword evidence="1" id="KW-0472">Membrane</keyword>